<dbReference type="OrthoDB" id="2300921at2"/>
<organism evidence="1 2">
    <name type="scientific">Secundilactobacillus pentosiphilus</name>
    <dbReference type="NCBI Taxonomy" id="1714682"/>
    <lineage>
        <taxon>Bacteria</taxon>
        <taxon>Bacillati</taxon>
        <taxon>Bacillota</taxon>
        <taxon>Bacilli</taxon>
        <taxon>Lactobacillales</taxon>
        <taxon>Lactobacillaceae</taxon>
        <taxon>Secundilactobacillus</taxon>
    </lineage>
</organism>
<dbReference type="Pfam" id="PF10934">
    <property type="entry name" value="Sheath_initiator"/>
    <property type="match status" value="1"/>
</dbReference>
<accession>A0A1Z5IUU4</accession>
<proteinExistence type="predicted"/>
<dbReference type="InterPro" id="IPR020288">
    <property type="entry name" value="Sheath_initiator"/>
</dbReference>
<dbReference type="AlphaFoldDB" id="A0A1Z5IUU4"/>
<name>A0A1Z5IUU4_9LACO</name>
<dbReference type="Gene3D" id="3.10.450.40">
    <property type="match status" value="1"/>
</dbReference>
<evidence type="ECO:0000313" key="2">
    <source>
        <dbReference type="Proteomes" id="UP000198414"/>
    </source>
</evidence>
<evidence type="ECO:0000313" key="1">
    <source>
        <dbReference type="EMBL" id="GAX05469.1"/>
    </source>
</evidence>
<comment type="caution">
    <text evidence="1">The sequence shown here is derived from an EMBL/GenBank/DDBJ whole genome shotgun (WGS) entry which is preliminary data.</text>
</comment>
<dbReference type="RefSeq" id="WP_089120773.1">
    <property type="nucleotide sequence ID" value="NZ_BCMI01000005.1"/>
</dbReference>
<gene>
    <name evidence="1" type="ORF">IWT25_00775</name>
</gene>
<sequence length="123" mass="13793">MGDFAYDDQHDVLLDPNSKDIEVTNDDLQQGIVIFLNTNQGELSWNPTFGVDMLQIIMDIHNEATLSSELEEWLTGYFDEIDSVVVDSVTFNKRTATINLKIVVNNGDDIQLGLEVDDDGIND</sequence>
<reference evidence="1 2" key="1">
    <citation type="submission" date="2015-11" db="EMBL/GenBank/DDBJ databases">
        <title>Draft genome sequences of new species of the genus Lactobacillus isolated from orchardgrass silage.</title>
        <authorList>
            <person name="Tohno M."/>
            <person name="Tanizawa Y."/>
            <person name="Arita M."/>
        </authorList>
    </citation>
    <scope>NUCLEOTIDE SEQUENCE [LARGE SCALE GENOMIC DNA]</scope>
    <source>
        <strain evidence="1 2">IWT25</strain>
    </source>
</reference>
<dbReference type="EMBL" id="BCMI01000005">
    <property type="protein sequence ID" value="GAX05469.1"/>
    <property type="molecule type" value="Genomic_DNA"/>
</dbReference>
<dbReference type="SUPFAM" id="SSF160719">
    <property type="entry name" value="gpW/gp25-like"/>
    <property type="match status" value="1"/>
</dbReference>
<dbReference type="Proteomes" id="UP000198414">
    <property type="component" value="Unassembled WGS sequence"/>
</dbReference>
<protein>
    <submittedName>
        <fullName evidence="1">Uncharacterized protein</fullName>
    </submittedName>
</protein>